<name>W7TM94_9STRA</name>
<keyword evidence="1" id="KW-0732">Signal</keyword>
<evidence type="ECO:0000256" key="1">
    <source>
        <dbReference type="SAM" id="SignalP"/>
    </source>
</evidence>
<dbReference type="AlphaFoldDB" id="W7TM94"/>
<organism evidence="2 3">
    <name type="scientific">Nannochloropsis gaditana</name>
    <dbReference type="NCBI Taxonomy" id="72520"/>
    <lineage>
        <taxon>Eukaryota</taxon>
        <taxon>Sar</taxon>
        <taxon>Stramenopiles</taxon>
        <taxon>Ochrophyta</taxon>
        <taxon>Eustigmatophyceae</taxon>
        <taxon>Eustigmatales</taxon>
        <taxon>Monodopsidaceae</taxon>
        <taxon>Nannochloropsis</taxon>
    </lineage>
</organism>
<keyword evidence="3" id="KW-1185">Reference proteome</keyword>
<accession>W7TM94</accession>
<sequence length="116" mass="13376">MQNYGIPFLIGLLAVCDLTQESPGTTRGFRIEHLHEEHGLRRKYRRRKMDNVKRLKCEVDVSLALSRYELCDSGTPATFLRHIEVIKIGRIWETNGDISEVQDSILMWASGSKNCR</sequence>
<dbReference type="Proteomes" id="UP000019335">
    <property type="component" value="Chromosome 7"/>
</dbReference>
<evidence type="ECO:0000313" key="3">
    <source>
        <dbReference type="Proteomes" id="UP000019335"/>
    </source>
</evidence>
<proteinExistence type="predicted"/>
<gene>
    <name evidence="2" type="ORF">Naga_100010g46</name>
</gene>
<feature type="signal peptide" evidence="1">
    <location>
        <begin position="1"/>
        <end position="21"/>
    </location>
</feature>
<evidence type="ECO:0000313" key="2">
    <source>
        <dbReference type="EMBL" id="EWM27162.1"/>
    </source>
</evidence>
<protein>
    <submittedName>
        <fullName evidence="2">Uncharacterized protein</fullName>
    </submittedName>
</protein>
<reference evidence="2 3" key="1">
    <citation type="journal article" date="2014" name="Mol. Plant">
        <title>Chromosome Scale Genome Assembly and Transcriptome Profiling of Nannochloropsis gaditana in Nitrogen Depletion.</title>
        <authorList>
            <person name="Corteggiani Carpinelli E."/>
            <person name="Telatin A."/>
            <person name="Vitulo N."/>
            <person name="Forcato C."/>
            <person name="D'Angelo M."/>
            <person name="Schiavon R."/>
            <person name="Vezzi A."/>
            <person name="Giacometti G.M."/>
            <person name="Morosinotto T."/>
            <person name="Valle G."/>
        </authorList>
    </citation>
    <scope>NUCLEOTIDE SEQUENCE [LARGE SCALE GENOMIC DNA]</scope>
    <source>
        <strain evidence="2 3">B-31</strain>
    </source>
</reference>
<feature type="chain" id="PRO_5004904400" evidence="1">
    <location>
        <begin position="22"/>
        <end position="116"/>
    </location>
</feature>
<comment type="caution">
    <text evidence="2">The sequence shown here is derived from an EMBL/GenBank/DDBJ whole genome shotgun (WGS) entry which is preliminary data.</text>
</comment>
<dbReference type="EMBL" id="AZIL01000517">
    <property type="protein sequence ID" value="EWM27162.1"/>
    <property type="molecule type" value="Genomic_DNA"/>
</dbReference>